<dbReference type="EMBL" id="CP069023">
    <property type="protein sequence ID" value="QRC90650.1"/>
    <property type="molecule type" value="Genomic_DNA"/>
</dbReference>
<evidence type="ECO:0000313" key="2">
    <source>
        <dbReference type="Proteomes" id="UP000663193"/>
    </source>
</evidence>
<dbReference type="Proteomes" id="UP000663193">
    <property type="component" value="Chromosome 1"/>
</dbReference>
<gene>
    <name evidence="1" type="ORF">JI435_425810</name>
</gene>
<protein>
    <submittedName>
        <fullName evidence="1">Uncharacterized protein</fullName>
    </submittedName>
</protein>
<sequence>MLFTPNMPAMDTFWVDPGAHRWARIFASGASLEKSLTVASEMPIDFAYSQRVACYHRNVPSRCKVQGARTHSAQNVIFKGGNETVINVSSTVWIAKTTLHSLHPLTLLT</sequence>
<reference evidence="2" key="1">
    <citation type="journal article" date="2021" name="BMC Genomics">
        <title>Chromosome-level genome assembly and manually-curated proteome of model necrotroph Parastagonospora nodorum Sn15 reveals a genome-wide trove of candidate effector homologs, and redundancy of virulence-related functions within an accessory chromosome.</title>
        <authorList>
            <person name="Bertazzoni S."/>
            <person name="Jones D.A.B."/>
            <person name="Phan H.T."/>
            <person name="Tan K.-C."/>
            <person name="Hane J.K."/>
        </authorList>
    </citation>
    <scope>NUCLEOTIDE SEQUENCE [LARGE SCALE GENOMIC DNA]</scope>
    <source>
        <strain evidence="2">SN15 / ATCC MYA-4574 / FGSC 10173)</strain>
    </source>
</reference>
<dbReference type="VEuPathDB" id="FungiDB:JI435_425810"/>
<name>A0A7U2ET36_PHANO</name>
<organism evidence="1 2">
    <name type="scientific">Phaeosphaeria nodorum (strain SN15 / ATCC MYA-4574 / FGSC 10173)</name>
    <name type="common">Glume blotch fungus</name>
    <name type="synonym">Parastagonospora nodorum</name>
    <dbReference type="NCBI Taxonomy" id="321614"/>
    <lineage>
        <taxon>Eukaryota</taxon>
        <taxon>Fungi</taxon>
        <taxon>Dikarya</taxon>
        <taxon>Ascomycota</taxon>
        <taxon>Pezizomycotina</taxon>
        <taxon>Dothideomycetes</taxon>
        <taxon>Pleosporomycetidae</taxon>
        <taxon>Pleosporales</taxon>
        <taxon>Pleosporineae</taxon>
        <taxon>Phaeosphaeriaceae</taxon>
        <taxon>Parastagonospora</taxon>
    </lineage>
</organism>
<keyword evidence="2" id="KW-1185">Reference proteome</keyword>
<proteinExistence type="predicted"/>
<dbReference type="AlphaFoldDB" id="A0A7U2ET36"/>
<accession>A0A7U2ET36</accession>
<evidence type="ECO:0000313" key="1">
    <source>
        <dbReference type="EMBL" id="QRC90650.1"/>
    </source>
</evidence>